<dbReference type="Pfam" id="PF04193">
    <property type="entry name" value="PQ-loop"/>
    <property type="match status" value="1"/>
</dbReference>
<evidence type="ECO:0000256" key="4">
    <source>
        <dbReference type="ARBA" id="ARBA00023136"/>
    </source>
</evidence>
<dbReference type="EMBL" id="MHMG01000026">
    <property type="protein sequence ID" value="OGZ23097.1"/>
    <property type="molecule type" value="Genomic_DNA"/>
</dbReference>
<dbReference type="InterPro" id="IPR006603">
    <property type="entry name" value="PQ-loop_rpt"/>
</dbReference>
<dbReference type="GO" id="GO:0016020">
    <property type="term" value="C:membrane"/>
    <property type="evidence" value="ECO:0007669"/>
    <property type="project" value="UniProtKB-SubCell"/>
</dbReference>
<evidence type="ECO:0000256" key="2">
    <source>
        <dbReference type="ARBA" id="ARBA00022692"/>
    </source>
</evidence>
<dbReference type="NCBIfam" id="NF037968">
    <property type="entry name" value="SemiSWEET_2"/>
    <property type="match status" value="1"/>
</dbReference>
<comment type="caution">
    <text evidence="6">The sequence shown here is derived from an EMBL/GenBank/DDBJ whole genome shotgun (WGS) entry which is preliminary data.</text>
</comment>
<dbReference type="InterPro" id="IPR047662">
    <property type="entry name" value="SemiSWEET"/>
</dbReference>
<keyword evidence="2 5" id="KW-0812">Transmembrane</keyword>
<keyword evidence="4 5" id="KW-0472">Membrane</keyword>
<feature type="transmembrane region" description="Helical" evidence="5">
    <location>
        <begin position="35"/>
        <end position="53"/>
    </location>
</feature>
<sequence length="84" mass="9145">MSLITVVGLVAATLTSAAGLPQVIKSWKTKSTKDLSLAMIIQILAGISLWTVYGLARKDIALLYGQAIGYIFYISLLILKIKYK</sequence>
<feature type="transmembrane region" description="Helical" evidence="5">
    <location>
        <begin position="60"/>
        <end position="79"/>
    </location>
</feature>
<comment type="subcellular location">
    <subcellularLocation>
        <location evidence="1">Membrane</location>
        <topology evidence="1">Multi-pass membrane protein</topology>
    </subcellularLocation>
</comment>
<proteinExistence type="predicted"/>
<keyword evidence="3 5" id="KW-1133">Transmembrane helix</keyword>
<dbReference type="AlphaFoldDB" id="A0A1G2EB87"/>
<accession>A0A1G2EB87</accession>
<protein>
    <recommendedName>
        <fullName evidence="8">MtN3 and saliva related transmembrane protein</fullName>
    </recommendedName>
</protein>
<dbReference type="Proteomes" id="UP000176406">
    <property type="component" value="Unassembled WGS sequence"/>
</dbReference>
<evidence type="ECO:0000256" key="5">
    <source>
        <dbReference type="SAM" id="Phobius"/>
    </source>
</evidence>
<evidence type="ECO:0008006" key="8">
    <source>
        <dbReference type="Google" id="ProtNLM"/>
    </source>
</evidence>
<reference evidence="6 7" key="1">
    <citation type="journal article" date="2016" name="Nat. Commun.">
        <title>Thousands of microbial genomes shed light on interconnected biogeochemical processes in an aquifer system.</title>
        <authorList>
            <person name="Anantharaman K."/>
            <person name="Brown C.T."/>
            <person name="Hug L.A."/>
            <person name="Sharon I."/>
            <person name="Castelle C.J."/>
            <person name="Probst A.J."/>
            <person name="Thomas B.C."/>
            <person name="Singh A."/>
            <person name="Wilkins M.J."/>
            <person name="Karaoz U."/>
            <person name="Brodie E.L."/>
            <person name="Williams K.H."/>
            <person name="Hubbard S.S."/>
            <person name="Banfield J.F."/>
        </authorList>
    </citation>
    <scope>NUCLEOTIDE SEQUENCE [LARGE SCALE GENOMIC DNA]</scope>
</reference>
<evidence type="ECO:0000313" key="7">
    <source>
        <dbReference type="Proteomes" id="UP000176406"/>
    </source>
</evidence>
<organism evidence="6 7">
    <name type="scientific">Candidatus Nealsonbacteria bacterium RIFCSPLOWO2_01_FULL_41_9</name>
    <dbReference type="NCBI Taxonomy" id="1801671"/>
    <lineage>
        <taxon>Bacteria</taxon>
        <taxon>Candidatus Nealsoniibacteriota</taxon>
    </lineage>
</organism>
<evidence type="ECO:0000256" key="3">
    <source>
        <dbReference type="ARBA" id="ARBA00022989"/>
    </source>
</evidence>
<dbReference type="GO" id="GO:0051119">
    <property type="term" value="F:sugar transmembrane transporter activity"/>
    <property type="evidence" value="ECO:0007669"/>
    <property type="project" value="InterPro"/>
</dbReference>
<dbReference type="Gene3D" id="1.20.1280.290">
    <property type="match status" value="1"/>
</dbReference>
<name>A0A1G2EB87_9BACT</name>
<gene>
    <name evidence="6" type="ORF">A3A08_00330</name>
</gene>
<evidence type="ECO:0000313" key="6">
    <source>
        <dbReference type="EMBL" id="OGZ23097.1"/>
    </source>
</evidence>
<evidence type="ECO:0000256" key="1">
    <source>
        <dbReference type="ARBA" id="ARBA00004141"/>
    </source>
</evidence>